<feature type="transmembrane region" description="Helical" evidence="1">
    <location>
        <begin position="244"/>
        <end position="264"/>
    </location>
</feature>
<comment type="caution">
    <text evidence="3">The sequence shown here is derived from an EMBL/GenBank/DDBJ whole genome shotgun (WGS) entry which is preliminary data.</text>
</comment>
<keyword evidence="1" id="KW-0472">Membrane</keyword>
<dbReference type="SUPFAM" id="SSF55797">
    <property type="entry name" value="PR-1-like"/>
    <property type="match status" value="1"/>
</dbReference>
<dbReference type="InterPro" id="IPR035940">
    <property type="entry name" value="CAP_sf"/>
</dbReference>
<organism evidence="3 4">
    <name type="scientific">Candidatus Woesebacteria bacterium GW2011_GWF1_46_13</name>
    <dbReference type="NCBI Taxonomy" id="1618602"/>
    <lineage>
        <taxon>Bacteria</taxon>
        <taxon>Candidatus Woeseibacteriota</taxon>
    </lineage>
</organism>
<dbReference type="Gene3D" id="3.40.33.10">
    <property type="entry name" value="CAP"/>
    <property type="match status" value="1"/>
</dbReference>
<name>A0A0G1NRN9_9BACT</name>
<feature type="transmembrane region" description="Helical" evidence="1">
    <location>
        <begin position="276"/>
        <end position="293"/>
    </location>
</feature>
<dbReference type="Pfam" id="PF00188">
    <property type="entry name" value="CAP"/>
    <property type="match status" value="1"/>
</dbReference>
<proteinExistence type="predicted"/>
<dbReference type="PANTHER" id="PTHR31157">
    <property type="entry name" value="SCP DOMAIN-CONTAINING PROTEIN"/>
    <property type="match status" value="1"/>
</dbReference>
<dbReference type="Proteomes" id="UP000034643">
    <property type="component" value="Unassembled WGS sequence"/>
</dbReference>
<evidence type="ECO:0000259" key="2">
    <source>
        <dbReference type="Pfam" id="PF00188"/>
    </source>
</evidence>
<dbReference type="AlphaFoldDB" id="A0A0G1NRN9"/>
<accession>A0A0G1NRN9</accession>
<keyword evidence="1" id="KW-0812">Transmembrane</keyword>
<dbReference type="PANTHER" id="PTHR31157:SF1">
    <property type="entry name" value="SCP DOMAIN-CONTAINING PROTEIN"/>
    <property type="match status" value="1"/>
</dbReference>
<keyword evidence="1" id="KW-1133">Transmembrane helix</keyword>
<evidence type="ECO:0000313" key="4">
    <source>
        <dbReference type="Proteomes" id="UP000034643"/>
    </source>
</evidence>
<dbReference type="CDD" id="cd05379">
    <property type="entry name" value="CAP_bacterial"/>
    <property type="match status" value="1"/>
</dbReference>
<reference evidence="3 4" key="1">
    <citation type="journal article" date="2015" name="Nature">
        <title>rRNA introns, odd ribosomes, and small enigmatic genomes across a large radiation of phyla.</title>
        <authorList>
            <person name="Brown C.T."/>
            <person name="Hug L.A."/>
            <person name="Thomas B.C."/>
            <person name="Sharon I."/>
            <person name="Castelle C.J."/>
            <person name="Singh A."/>
            <person name="Wilkins M.J."/>
            <person name="Williams K.H."/>
            <person name="Banfield J.F."/>
        </authorList>
    </citation>
    <scope>NUCLEOTIDE SEQUENCE [LARGE SCALE GENOMIC DNA]</scope>
</reference>
<sequence>MKLFYKLAHLFFPRESNNHKAKILHLSGLTIVTSLLIFYQVILTFLPQLGPRILGYAANISADEVIRLTNEKRVAVGLAPLQLNSTLSQAAQAKGVDMLNKDYWAHVAPDGTQPWKFFIDFGYKYRYAGENLARDFSNAASAVDAWMASPSHKENMLSPKYREIGIGVVEGDLAGVDTTIVVQFFGATYADTVPAPVAKVTPSPKPVVLATPQPTVAPLAVALFSPTPTPISRVLISPFSSTKGISLVTVGLLLGVLVVDGVVTSRRRIVRIGGRTFAHLAFLGMILAIALILKAGQII</sequence>
<feature type="transmembrane region" description="Helical" evidence="1">
    <location>
        <begin position="21"/>
        <end position="42"/>
    </location>
</feature>
<feature type="domain" description="SCP" evidence="2">
    <location>
        <begin position="67"/>
        <end position="176"/>
    </location>
</feature>
<evidence type="ECO:0000256" key="1">
    <source>
        <dbReference type="SAM" id="Phobius"/>
    </source>
</evidence>
<dbReference type="InterPro" id="IPR014044">
    <property type="entry name" value="CAP_dom"/>
</dbReference>
<gene>
    <name evidence="3" type="ORF">UX34_C0016G0006</name>
</gene>
<evidence type="ECO:0000313" key="3">
    <source>
        <dbReference type="EMBL" id="KKU23081.1"/>
    </source>
</evidence>
<protein>
    <recommendedName>
        <fullName evidence="2">SCP domain-containing protein</fullName>
    </recommendedName>
</protein>
<dbReference type="EMBL" id="LCLV01000016">
    <property type="protein sequence ID" value="KKU23081.1"/>
    <property type="molecule type" value="Genomic_DNA"/>
</dbReference>